<dbReference type="RefSeq" id="WP_190714800.1">
    <property type="nucleotide sequence ID" value="NZ_JACJST010000009.1"/>
</dbReference>
<accession>A0ABR8FIB6</accession>
<dbReference type="SUPFAM" id="SSF49899">
    <property type="entry name" value="Concanavalin A-like lectins/glucanases"/>
    <property type="match status" value="2"/>
</dbReference>
<feature type="transmembrane region" description="Helical" evidence="1">
    <location>
        <begin position="125"/>
        <end position="145"/>
    </location>
</feature>
<keyword evidence="1" id="KW-0812">Transmembrane</keyword>
<keyword evidence="4" id="KW-1185">Reference proteome</keyword>
<gene>
    <name evidence="3" type="ORF">H6G59_12245</name>
</gene>
<feature type="transmembrane region" description="Helical" evidence="1">
    <location>
        <begin position="16"/>
        <end position="39"/>
    </location>
</feature>
<dbReference type="InterPro" id="IPR006976">
    <property type="entry name" value="VanZ-like"/>
</dbReference>
<name>A0ABR8FIB6_9NOST</name>
<evidence type="ECO:0000313" key="4">
    <source>
        <dbReference type="Proteomes" id="UP000640531"/>
    </source>
</evidence>
<feature type="domain" description="VanZ-like" evidence="2">
    <location>
        <begin position="25"/>
        <end position="142"/>
    </location>
</feature>
<reference evidence="3 4" key="1">
    <citation type="journal article" date="2020" name="ISME J.">
        <title>Comparative genomics reveals insights into cyanobacterial evolution and habitat adaptation.</title>
        <authorList>
            <person name="Chen M.Y."/>
            <person name="Teng W.K."/>
            <person name="Zhao L."/>
            <person name="Hu C.X."/>
            <person name="Zhou Y.K."/>
            <person name="Han B.P."/>
            <person name="Song L.R."/>
            <person name="Shu W.S."/>
        </authorList>
    </citation>
    <scope>NUCLEOTIDE SEQUENCE [LARGE SCALE GENOMIC DNA]</scope>
    <source>
        <strain evidence="3 4">FACHB-196</strain>
    </source>
</reference>
<dbReference type="EMBL" id="JACJST010000009">
    <property type="protein sequence ID" value="MBD2568659.1"/>
    <property type="molecule type" value="Genomic_DNA"/>
</dbReference>
<keyword evidence="1" id="KW-1133">Transmembrane helix</keyword>
<sequence>MNRHQHFFLKTTGIKLYLVNVVFVLLTILIVAIATLYPFDFSLPNSFSKSDFFSSFNNASPFQDQVNNVLLFMPVGFYLANLLQKLKIKIGLQIIIVFLVSSGLSSTVEILQIFLPSRTPTPADIFNNTFGGCLGCLGFYFWNIQSLNNILAQIDASRLKPSNQKITGFILAYVSVILITSLFWQSTTKLSNWDLNYPLLLGNETTGNRPWQGYISEVYITDRAITTYQAQQGLNDPNYFKSFGNSLLASYQLKGKCCDQKETVNLPQLLWQGKPTNIEEGKSVFLSSSQWLQTAKPVKNLSQRISKKSEFTLSTTIATDNPQQTGPARIISISGNSLQRNLTLSQQGHSLDLRLRTPITGENGSDVQLMIPNVFTDNKFHQIIITYYKSTIRVFIDKVQRYYSFNLLELIPFNQKVFYYALTFIPLGAGLALLSLLAKNRMILSKLLVPSGILLPSIILEAILISESDKSLSWKNLLLGILFIAGTMLIFRMRVAYLKIRS</sequence>
<dbReference type="Gene3D" id="2.60.120.200">
    <property type="match status" value="2"/>
</dbReference>
<evidence type="ECO:0000259" key="2">
    <source>
        <dbReference type="Pfam" id="PF04892"/>
    </source>
</evidence>
<feature type="transmembrane region" description="Helical" evidence="1">
    <location>
        <begin position="417"/>
        <end position="438"/>
    </location>
</feature>
<feature type="transmembrane region" description="Helical" evidence="1">
    <location>
        <begin position="90"/>
        <end position="113"/>
    </location>
</feature>
<dbReference type="InterPro" id="IPR013320">
    <property type="entry name" value="ConA-like_dom_sf"/>
</dbReference>
<feature type="transmembrane region" description="Helical" evidence="1">
    <location>
        <begin position="447"/>
        <end position="465"/>
    </location>
</feature>
<evidence type="ECO:0000256" key="1">
    <source>
        <dbReference type="SAM" id="Phobius"/>
    </source>
</evidence>
<proteinExistence type="predicted"/>
<feature type="transmembrane region" description="Helical" evidence="1">
    <location>
        <begin position="477"/>
        <end position="497"/>
    </location>
</feature>
<organism evidence="3 4">
    <name type="scientific">Anabaena lutea FACHB-196</name>
    <dbReference type="NCBI Taxonomy" id="2692881"/>
    <lineage>
        <taxon>Bacteria</taxon>
        <taxon>Bacillati</taxon>
        <taxon>Cyanobacteriota</taxon>
        <taxon>Cyanophyceae</taxon>
        <taxon>Nostocales</taxon>
        <taxon>Nostocaceae</taxon>
        <taxon>Anabaena</taxon>
    </lineage>
</organism>
<dbReference type="Pfam" id="PF04892">
    <property type="entry name" value="VanZ"/>
    <property type="match status" value="1"/>
</dbReference>
<feature type="transmembrane region" description="Helical" evidence="1">
    <location>
        <begin position="65"/>
        <end position="83"/>
    </location>
</feature>
<evidence type="ECO:0000313" key="3">
    <source>
        <dbReference type="EMBL" id="MBD2568659.1"/>
    </source>
</evidence>
<comment type="caution">
    <text evidence="3">The sequence shown here is derived from an EMBL/GenBank/DDBJ whole genome shotgun (WGS) entry which is preliminary data.</text>
</comment>
<dbReference type="Proteomes" id="UP000640531">
    <property type="component" value="Unassembled WGS sequence"/>
</dbReference>
<dbReference type="NCBIfam" id="NF037970">
    <property type="entry name" value="vanZ_1"/>
    <property type="match status" value="1"/>
</dbReference>
<feature type="transmembrane region" description="Helical" evidence="1">
    <location>
        <begin position="166"/>
        <end position="184"/>
    </location>
</feature>
<protein>
    <submittedName>
        <fullName evidence="3">VanZ family protein</fullName>
    </submittedName>
</protein>
<keyword evidence="1" id="KW-0472">Membrane</keyword>